<dbReference type="PANTHER" id="PTHR40633">
    <property type="entry name" value="MATRIX PROTEIN, PUTATIVE (AFU_ORTHOLOGUE AFUA_8G05410)-RELATED"/>
    <property type="match status" value="1"/>
</dbReference>
<evidence type="ECO:0000256" key="3">
    <source>
        <dbReference type="SAM" id="SignalP"/>
    </source>
</evidence>
<keyword evidence="1 3" id="KW-0732">Signal</keyword>
<keyword evidence="6" id="KW-1185">Reference proteome</keyword>
<dbReference type="InterPro" id="IPR018466">
    <property type="entry name" value="Kre9/Knh1-like_N"/>
</dbReference>
<evidence type="ECO:0000256" key="2">
    <source>
        <dbReference type="SAM" id="MobiDB-lite"/>
    </source>
</evidence>
<feature type="region of interest" description="Disordered" evidence="2">
    <location>
        <begin position="125"/>
        <end position="227"/>
    </location>
</feature>
<feature type="compositionally biased region" description="Low complexity" evidence="2">
    <location>
        <begin position="204"/>
        <end position="220"/>
    </location>
</feature>
<protein>
    <submittedName>
        <fullName evidence="5">Ser-Thr-rich glycosyl-phosphatidyl-inositol-anchored membrane family-domain-containing protein</fullName>
    </submittedName>
</protein>
<dbReference type="AlphaFoldDB" id="A0A2I2FMT9"/>
<reference evidence="5 6" key="1">
    <citation type="submission" date="2017-12" db="EMBL/GenBank/DDBJ databases">
        <authorList>
            <consortium name="DOE Joint Genome Institute"/>
            <person name="Haridas S."/>
            <person name="Kjaerbolling I."/>
            <person name="Vesth T.C."/>
            <person name="Frisvad J.C."/>
            <person name="Nybo J.L."/>
            <person name="Theobald S."/>
            <person name="Kuo A."/>
            <person name="Bowyer P."/>
            <person name="Matsuda Y."/>
            <person name="Mondo S."/>
            <person name="Lyhne E.K."/>
            <person name="Kogle M.E."/>
            <person name="Clum A."/>
            <person name="Lipzen A."/>
            <person name="Salamov A."/>
            <person name="Ngan C.Y."/>
            <person name="Daum C."/>
            <person name="Chiniquy J."/>
            <person name="Barry K."/>
            <person name="LaButti K."/>
            <person name="Simmons B.A."/>
            <person name="Magnuson J.K."/>
            <person name="Mortensen U.H."/>
            <person name="Larsen T.O."/>
            <person name="Grigoriev I.V."/>
            <person name="Baker S.E."/>
            <person name="Andersen M.R."/>
            <person name="Nordberg H.P."/>
            <person name="Cantor M.N."/>
            <person name="Hua S.X."/>
        </authorList>
    </citation>
    <scope>NUCLEOTIDE SEQUENCE [LARGE SCALE GENOMIC DNA]</scope>
    <source>
        <strain evidence="5 6">CBS 102.13</strain>
    </source>
</reference>
<accession>A0A2I2FMT9</accession>
<sequence length="250" mass="26025">MRFLKTFLVSALAAVAAAHVEPDYTKGPEGNSISNPGLDEVVPAGKPYTITWKPTTKGPVSLVLLRGPSNNVQPIATIAEQIENTGKYEWTPSTSLEPDVTHYGLLIVVENTRQYQWSTQFGISNKDVAEGSDPATKPTPRSTSTDVISKEKTTALQEASSEPPAPAPTTSTTSITTSSSTSTSSSIVITSSVARPPKSTTARTTMHSASAPTTAPSSTEAPPPLFTNGADRNAISFGGIALGVAAILAI</sequence>
<feature type="domain" description="Yeast cell wall synthesis Kre9/Knh1-like N-terminal" evidence="4">
    <location>
        <begin position="35"/>
        <end position="123"/>
    </location>
</feature>
<feature type="compositionally biased region" description="Low complexity" evidence="2">
    <location>
        <begin position="158"/>
        <end position="193"/>
    </location>
</feature>
<dbReference type="Pfam" id="PF10342">
    <property type="entry name" value="Kre9_KNH"/>
    <property type="match status" value="1"/>
</dbReference>
<organism evidence="5 6">
    <name type="scientific">Aspergillus candidus</name>
    <dbReference type="NCBI Taxonomy" id="41067"/>
    <lineage>
        <taxon>Eukaryota</taxon>
        <taxon>Fungi</taxon>
        <taxon>Dikarya</taxon>
        <taxon>Ascomycota</taxon>
        <taxon>Pezizomycotina</taxon>
        <taxon>Eurotiomycetes</taxon>
        <taxon>Eurotiomycetidae</taxon>
        <taxon>Eurotiales</taxon>
        <taxon>Aspergillaceae</taxon>
        <taxon>Aspergillus</taxon>
        <taxon>Aspergillus subgen. Circumdati</taxon>
    </lineage>
</organism>
<gene>
    <name evidence="5" type="ORF">BDW47DRAFT_43165</name>
</gene>
<dbReference type="InterPro" id="IPR052982">
    <property type="entry name" value="SRP1/TIP1-like"/>
</dbReference>
<dbReference type="Proteomes" id="UP000234585">
    <property type="component" value="Unassembled WGS sequence"/>
</dbReference>
<evidence type="ECO:0000313" key="5">
    <source>
        <dbReference type="EMBL" id="PLB41953.1"/>
    </source>
</evidence>
<evidence type="ECO:0000256" key="1">
    <source>
        <dbReference type="ARBA" id="ARBA00022729"/>
    </source>
</evidence>
<feature type="signal peptide" evidence="3">
    <location>
        <begin position="1"/>
        <end position="18"/>
    </location>
</feature>
<dbReference type="GeneID" id="36526179"/>
<name>A0A2I2FMT9_ASPCN</name>
<proteinExistence type="predicted"/>
<dbReference type="RefSeq" id="XP_024675965.1">
    <property type="nucleotide sequence ID" value="XM_024819019.1"/>
</dbReference>
<feature type="chain" id="PRO_5014144832" evidence="3">
    <location>
        <begin position="19"/>
        <end position="250"/>
    </location>
</feature>
<dbReference type="OrthoDB" id="4094614at2759"/>
<evidence type="ECO:0000313" key="6">
    <source>
        <dbReference type="Proteomes" id="UP000234585"/>
    </source>
</evidence>
<dbReference type="EMBL" id="KZ559119">
    <property type="protein sequence ID" value="PLB41953.1"/>
    <property type="molecule type" value="Genomic_DNA"/>
</dbReference>
<dbReference type="PANTHER" id="PTHR40633:SF1">
    <property type="entry name" value="GPI ANCHORED SERINE-THREONINE RICH PROTEIN (AFU_ORTHOLOGUE AFUA_1G03630)"/>
    <property type="match status" value="1"/>
</dbReference>
<evidence type="ECO:0000259" key="4">
    <source>
        <dbReference type="Pfam" id="PF10342"/>
    </source>
</evidence>